<dbReference type="EMBL" id="AHON02000051">
    <property type="protein sequence ID" value="EKO33492.1"/>
    <property type="molecule type" value="Genomic_DNA"/>
</dbReference>
<keyword evidence="2" id="KW-1185">Reference proteome</keyword>
<evidence type="ECO:0000313" key="2">
    <source>
        <dbReference type="Proteomes" id="UP000006329"/>
    </source>
</evidence>
<dbReference type="Pfam" id="PF02515">
    <property type="entry name" value="CoA_transf_3"/>
    <property type="match status" value="1"/>
</dbReference>
<protein>
    <submittedName>
        <fullName evidence="1">CoA-transferase family III protein</fullName>
    </submittedName>
</protein>
<dbReference type="InterPro" id="IPR044855">
    <property type="entry name" value="CoA-Trfase_III_dom3_sf"/>
</dbReference>
<dbReference type="GO" id="GO:0016740">
    <property type="term" value="F:transferase activity"/>
    <property type="evidence" value="ECO:0007669"/>
    <property type="project" value="UniProtKB-KW"/>
</dbReference>
<dbReference type="Proteomes" id="UP000006329">
    <property type="component" value="Unassembled WGS sequence"/>
</dbReference>
<organism evidence="1 2">
    <name type="scientific">Leptospira santarosai str. MOR084</name>
    <dbReference type="NCBI Taxonomy" id="1049984"/>
    <lineage>
        <taxon>Bacteria</taxon>
        <taxon>Pseudomonadati</taxon>
        <taxon>Spirochaetota</taxon>
        <taxon>Spirochaetia</taxon>
        <taxon>Leptospirales</taxon>
        <taxon>Leptospiraceae</taxon>
        <taxon>Leptospira</taxon>
    </lineage>
</organism>
<dbReference type="SUPFAM" id="SSF89796">
    <property type="entry name" value="CoA-transferase family III (CaiB/BaiF)"/>
    <property type="match status" value="1"/>
</dbReference>
<dbReference type="InterPro" id="IPR023606">
    <property type="entry name" value="CoA-Trfase_III_dom_1_sf"/>
</dbReference>
<name>A0A0E2BQ25_9LEPT</name>
<dbReference type="Gene3D" id="3.30.1540.10">
    <property type="entry name" value="formyl-coa transferase, domain 3"/>
    <property type="match status" value="1"/>
</dbReference>
<proteinExistence type="predicted"/>
<comment type="caution">
    <text evidence="1">The sequence shown here is derived from an EMBL/GenBank/DDBJ whole genome shotgun (WGS) entry which is preliminary data.</text>
</comment>
<reference evidence="1" key="1">
    <citation type="submission" date="2012-10" db="EMBL/GenBank/DDBJ databases">
        <authorList>
            <person name="Harkins D.M."/>
            <person name="Durkin A.S."/>
            <person name="Brinkac L.M."/>
            <person name="Haft D.H."/>
            <person name="Selengut J.D."/>
            <person name="Sanka R."/>
            <person name="DePew J."/>
            <person name="Purushe J."/>
            <person name="Matthias M.A."/>
            <person name="Vinetz J.M."/>
            <person name="Sutton G.G."/>
            <person name="Nierman W.C."/>
            <person name="Fouts D.E."/>
        </authorList>
    </citation>
    <scope>NUCLEOTIDE SEQUENCE [LARGE SCALE GENOMIC DNA]</scope>
    <source>
        <strain evidence="1">MOR084</strain>
    </source>
</reference>
<evidence type="ECO:0000313" key="1">
    <source>
        <dbReference type="EMBL" id="EKO33492.1"/>
    </source>
</evidence>
<dbReference type="PANTHER" id="PTHR48228:SF5">
    <property type="entry name" value="ALPHA-METHYLACYL-COA RACEMASE"/>
    <property type="match status" value="1"/>
</dbReference>
<dbReference type="AlphaFoldDB" id="A0A0E2BQ25"/>
<accession>A0A0E2BQ25</accession>
<dbReference type="InterPro" id="IPR003673">
    <property type="entry name" value="CoA-Trfase_fam_III"/>
</dbReference>
<dbReference type="PANTHER" id="PTHR48228">
    <property type="entry name" value="SUCCINYL-COA--D-CITRAMALATE COA-TRANSFERASE"/>
    <property type="match status" value="1"/>
</dbReference>
<sequence length="426" mass="48158">MFLNEKTMESPIKKKVSQFILFFSMGEDTLRRGFNSMNRGPLSGIKVIDLSLLLPGPLCSMYLGDMGADVIKVENPRAMDATRVMFKRTNGAPSLFLMLNRNKKAITLNLKKEKSREILFKLLEDADILLEGFRPDGLSKMGLGYEDLKERFPRLIYCGIYGYGTEGKYRDFAGHDVNYLSLSGVLSQTGKTPQIPGYQLADIGGGTMTALASILAALYAREKTGKGQKIAISMMDSSLPFLSLYGGIFAATGKNPEGGNELLSGKLPNYNVYRTREGRWIALGALEDMFFKTFLRQSGLEKHLEEFPTEEKNFSKWKEILTDYFASKTFEDLNFLFENEDSCLTPVKTMEEVCKDPDLRERGMILDKKHPEYGDYFQFGAPFPFSETPITYRLDPPNHGEHNVSIYQSLGYTLEEIETMKKEKVI</sequence>
<dbReference type="InterPro" id="IPR050509">
    <property type="entry name" value="CoA-transferase_III"/>
</dbReference>
<dbReference type="Gene3D" id="3.40.50.10540">
    <property type="entry name" value="Crotonobetainyl-coa:carnitine coa-transferase, domain 1"/>
    <property type="match status" value="1"/>
</dbReference>
<gene>
    <name evidence="1" type="ORF">LEP1GSC179_2636</name>
</gene>